<dbReference type="EMBL" id="GEDG01036409">
    <property type="protein sequence ID" value="JAP08712.1"/>
    <property type="molecule type" value="Transcribed_RNA"/>
</dbReference>
<accession>A0A0V0GL62</accession>
<evidence type="ECO:0000256" key="1">
    <source>
        <dbReference type="SAM" id="MobiDB-lite"/>
    </source>
</evidence>
<feature type="region of interest" description="Disordered" evidence="1">
    <location>
        <begin position="1"/>
        <end position="23"/>
    </location>
</feature>
<evidence type="ECO:0000313" key="2">
    <source>
        <dbReference type="EMBL" id="JAP08712.1"/>
    </source>
</evidence>
<sequence length="71" mass="7740">MMDANPIDTPMGTNSKLDANEPGPMVNETMYRGIIGSLLNLTARRPDIVFCVGMCARFQACPKESHLKAAK</sequence>
<reference evidence="2" key="1">
    <citation type="submission" date="2015-12" db="EMBL/GenBank/DDBJ databases">
        <title>Gene expression during late stages of embryo sac development: a critical building block for successful pollen-pistil interactions.</title>
        <authorList>
            <person name="Liu Y."/>
            <person name="Joly V."/>
            <person name="Sabar M."/>
            <person name="Matton D.P."/>
        </authorList>
    </citation>
    <scope>NUCLEOTIDE SEQUENCE</scope>
</reference>
<dbReference type="AlphaFoldDB" id="A0A0V0GL62"/>
<protein>
    <submittedName>
        <fullName evidence="2">Putative ovule protein</fullName>
    </submittedName>
</protein>
<organism evidence="2">
    <name type="scientific">Solanum chacoense</name>
    <name type="common">Chaco potato</name>
    <dbReference type="NCBI Taxonomy" id="4108"/>
    <lineage>
        <taxon>Eukaryota</taxon>
        <taxon>Viridiplantae</taxon>
        <taxon>Streptophyta</taxon>
        <taxon>Embryophyta</taxon>
        <taxon>Tracheophyta</taxon>
        <taxon>Spermatophyta</taxon>
        <taxon>Magnoliopsida</taxon>
        <taxon>eudicotyledons</taxon>
        <taxon>Gunneridae</taxon>
        <taxon>Pentapetalae</taxon>
        <taxon>asterids</taxon>
        <taxon>lamiids</taxon>
        <taxon>Solanales</taxon>
        <taxon>Solanaceae</taxon>
        <taxon>Solanoideae</taxon>
        <taxon>Solaneae</taxon>
        <taxon>Solanum</taxon>
    </lineage>
</organism>
<proteinExistence type="predicted"/>
<dbReference type="PANTHER" id="PTHR11439:SF486">
    <property type="entry name" value="RLK (RECEPTOR-LIKE KINASE) PROTEIN, PUTATIVE-RELATED"/>
    <property type="match status" value="1"/>
</dbReference>
<name>A0A0V0GL62_SOLCH</name>
<dbReference type="PANTHER" id="PTHR11439">
    <property type="entry name" value="GAG-POL-RELATED RETROTRANSPOSON"/>
    <property type="match status" value="1"/>
</dbReference>